<dbReference type="RefSeq" id="WP_311933405.1">
    <property type="nucleotide sequence ID" value="NZ_JAVSCS010000004.1"/>
</dbReference>
<reference evidence="1 2" key="1">
    <citation type="submission" date="2024-07" db="EMBL/GenBank/DDBJ databases">
        <title>Description of Labrys sedimenti sp. nov., isolated from a diclofenac-degrading enrichment culture.</title>
        <authorList>
            <person name="Tancsics A."/>
            <person name="Csepanyi A."/>
        </authorList>
    </citation>
    <scope>NUCLEOTIDE SEQUENCE [LARGE SCALE GENOMIC DNA]</scope>
    <source>
        <strain evidence="1 2">LMG 23578</strain>
    </source>
</reference>
<keyword evidence="2" id="KW-1185">Reference proteome</keyword>
<dbReference type="EMBL" id="JBFNQD010000003">
    <property type="protein sequence ID" value="MEW9306268.1"/>
    <property type="molecule type" value="Genomic_DNA"/>
</dbReference>
<organism evidence="1 2">
    <name type="scientific">Labrys neptuniae</name>
    <dbReference type="NCBI Taxonomy" id="376174"/>
    <lineage>
        <taxon>Bacteria</taxon>
        <taxon>Pseudomonadati</taxon>
        <taxon>Pseudomonadota</taxon>
        <taxon>Alphaproteobacteria</taxon>
        <taxon>Hyphomicrobiales</taxon>
        <taxon>Xanthobacteraceae</taxon>
        <taxon>Labrys</taxon>
    </lineage>
</organism>
<sequence length="165" mass="18422">MANFITYDARPDLPYLQMSNSLTSVFIGVLALAASSLASAHRQCQFAAWIAARDQGIFGLGTVGFDIAEMPWEIESFVEDRSFILRTIETAKAKRDWHRLGYEPKEEWLMPCLDKFHVLLAAFVPADIRAEATDRKGLWSAPEFERCPAHGLIKHAHGCPICNGA</sequence>
<name>A0ABV3PLD6_9HYPH</name>
<proteinExistence type="predicted"/>
<dbReference type="Proteomes" id="UP001555786">
    <property type="component" value="Unassembled WGS sequence"/>
</dbReference>
<gene>
    <name evidence="1" type="ORF">ABXS05_12010</name>
</gene>
<comment type="caution">
    <text evidence="1">The sequence shown here is derived from an EMBL/GenBank/DDBJ whole genome shotgun (WGS) entry which is preliminary data.</text>
</comment>
<accession>A0ABV3PLD6</accession>
<evidence type="ECO:0000313" key="1">
    <source>
        <dbReference type="EMBL" id="MEW9306268.1"/>
    </source>
</evidence>
<protein>
    <submittedName>
        <fullName evidence="1">Uncharacterized protein</fullName>
    </submittedName>
</protein>
<evidence type="ECO:0000313" key="2">
    <source>
        <dbReference type="Proteomes" id="UP001555786"/>
    </source>
</evidence>